<accession>A0A0C3G0A8</accession>
<dbReference type="HOGENOM" id="CLU_2455518_0_0_1"/>
<sequence length="89" mass="9420">MSSDKTCKLCHKNPRYTDGDGGSSLYCGNACAKKAGAPLPNPENLVKRSKDLDLGGLLAQEAAIERERADPTVPNSVTSMVQSGIWKVG</sequence>
<gene>
    <name evidence="1" type="ORF">PILCRDRAFT_396539</name>
</gene>
<dbReference type="Proteomes" id="UP000054166">
    <property type="component" value="Unassembled WGS sequence"/>
</dbReference>
<name>A0A0C3G0A8_PILCF</name>
<dbReference type="AlphaFoldDB" id="A0A0C3G0A8"/>
<reference evidence="2" key="2">
    <citation type="submission" date="2015-01" db="EMBL/GenBank/DDBJ databases">
        <title>Evolutionary Origins and Diversification of the Mycorrhizal Mutualists.</title>
        <authorList>
            <consortium name="DOE Joint Genome Institute"/>
            <consortium name="Mycorrhizal Genomics Consortium"/>
            <person name="Kohler A."/>
            <person name="Kuo A."/>
            <person name="Nagy L.G."/>
            <person name="Floudas D."/>
            <person name="Copeland A."/>
            <person name="Barry K.W."/>
            <person name="Cichocki N."/>
            <person name="Veneault-Fourrey C."/>
            <person name="LaButti K."/>
            <person name="Lindquist E.A."/>
            <person name="Lipzen A."/>
            <person name="Lundell T."/>
            <person name="Morin E."/>
            <person name="Murat C."/>
            <person name="Riley R."/>
            <person name="Ohm R."/>
            <person name="Sun H."/>
            <person name="Tunlid A."/>
            <person name="Henrissat B."/>
            <person name="Grigoriev I.V."/>
            <person name="Hibbett D.S."/>
            <person name="Martin F."/>
        </authorList>
    </citation>
    <scope>NUCLEOTIDE SEQUENCE [LARGE SCALE GENOMIC DNA]</scope>
    <source>
        <strain evidence="2">F 1598</strain>
    </source>
</reference>
<dbReference type="EMBL" id="KN832988">
    <property type="protein sequence ID" value="KIM84061.1"/>
    <property type="molecule type" value="Genomic_DNA"/>
</dbReference>
<evidence type="ECO:0000313" key="1">
    <source>
        <dbReference type="EMBL" id="KIM84061.1"/>
    </source>
</evidence>
<proteinExistence type="predicted"/>
<keyword evidence="2" id="KW-1185">Reference proteome</keyword>
<evidence type="ECO:0000313" key="2">
    <source>
        <dbReference type="Proteomes" id="UP000054166"/>
    </source>
</evidence>
<protein>
    <submittedName>
        <fullName evidence="1">Uncharacterized protein</fullName>
    </submittedName>
</protein>
<reference evidence="1 2" key="1">
    <citation type="submission" date="2014-04" db="EMBL/GenBank/DDBJ databases">
        <authorList>
            <consortium name="DOE Joint Genome Institute"/>
            <person name="Kuo A."/>
            <person name="Tarkka M."/>
            <person name="Buscot F."/>
            <person name="Kohler A."/>
            <person name="Nagy L.G."/>
            <person name="Floudas D."/>
            <person name="Copeland A."/>
            <person name="Barry K.W."/>
            <person name="Cichocki N."/>
            <person name="Veneault-Fourrey C."/>
            <person name="LaButti K."/>
            <person name="Lindquist E.A."/>
            <person name="Lipzen A."/>
            <person name="Lundell T."/>
            <person name="Morin E."/>
            <person name="Murat C."/>
            <person name="Sun H."/>
            <person name="Tunlid A."/>
            <person name="Henrissat B."/>
            <person name="Grigoriev I.V."/>
            <person name="Hibbett D.S."/>
            <person name="Martin F."/>
            <person name="Nordberg H.P."/>
            <person name="Cantor M.N."/>
            <person name="Hua S.X."/>
        </authorList>
    </citation>
    <scope>NUCLEOTIDE SEQUENCE [LARGE SCALE GENOMIC DNA]</scope>
    <source>
        <strain evidence="1 2">F 1598</strain>
    </source>
</reference>
<dbReference type="InParanoid" id="A0A0C3G0A8"/>
<organism evidence="1 2">
    <name type="scientific">Piloderma croceum (strain F 1598)</name>
    <dbReference type="NCBI Taxonomy" id="765440"/>
    <lineage>
        <taxon>Eukaryota</taxon>
        <taxon>Fungi</taxon>
        <taxon>Dikarya</taxon>
        <taxon>Basidiomycota</taxon>
        <taxon>Agaricomycotina</taxon>
        <taxon>Agaricomycetes</taxon>
        <taxon>Agaricomycetidae</taxon>
        <taxon>Atheliales</taxon>
        <taxon>Atheliaceae</taxon>
        <taxon>Piloderma</taxon>
    </lineage>
</organism>